<keyword evidence="1" id="KW-1185">Reference proteome</keyword>
<evidence type="ECO:0000313" key="1">
    <source>
        <dbReference type="Proteomes" id="UP000095280"/>
    </source>
</evidence>
<evidence type="ECO:0000313" key="2">
    <source>
        <dbReference type="WBParaSite" id="maker-uti_cns_0016167-snap-gene-0.3-mRNA-1"/>
    </source>
</evidence>
<proteinExistence type="predicted"/>
<dbReference type="AlphaFoldDB" id="A0A1I8ITX4"/>
<dbReference type="WBParaSite" id="maker-uti_cns_0016167-snap-gene-0.3-mRNA-1">
    <property type="protein sequence ID" value="maker-uti_cns_0016167-snap-gene-0.3-mRNA-1"/>
    <property type="gene ID" value="maker-uti_cns_0016167-snap-gene-0.3"/>
</dbReference>
<organism evidence="1 2">
    <name type="scientific">Macrostomum lignano</name>
    <dbReference type="NCBI Taxonomy" id="282301"/>
    <lineage>
        <taxon>Eukaryota</taxon>
        <taxon>Metazoa</taxon>
        <taxon>Spiralia</taxon>
        <taxon>Lophotrochozoa</taxon>
        <taxon>Platyhelminthes</taxon>
        <taxon>Rhabditophora</taxon>
        <taxon>Macrostomorpha</taxon>
        <taxon>Macrostomida</taxon>
        <taxon>Macrostomidae</taxon>
        <taxon>Macrostomum</taxon>
    </lineage>
</organism>
<sequence length="137" mass="14701">MSCKLRRCSDGLLGRLRSSRHLSRTPSPAEDVLLNSPDAAGASSAAAAAPGASAEGRSSDLQDNLQSCLYNLQAVQYHIQIIERAIFPQAQSGRNSALAAAPKAITWPSVNELIAKFAASNRLSRRSRYSAEVLHRL</sequence>
<reference evidence="2" key="1">
    <citation type="submission" date="2016-11" db="UniProtKB">
        <authorList>
            <consortium name="WormBaseParasite"/>
        </authorList>
    </citation>
    <scope>IDENTIFICATION</scope>
</reference>
<accession>A0A1I8ITX4</accession>
<dbReference type="Proteomes" id="UP000095280">
    <property type="component" value="Unplaced"/>
</dbReference>
<name>A0A1I8ITX4_9PLAT</name>
<protein>
    <submittedName>
        <fullName evidence="2">Uncharacterized protein</fullName>
    </submittedName>
</protein>